<feature type="transmembrane region" description="Helical" evidence="1">
    <location>
        <begin position="449"/>
        <end position="469"/>
    </location>
</feature>
<feature type="transmembrane region" description="Helical" evidence="1">
    <location>
        <begin position="303"/>
        <end position="320"/>
    </location>
</feature>
<keyword evidence="1" id="KW-1133">Transmembrane helix</keyword>
<gene>
    <name evidence="3" type="ORF">PBAH0796_LOCUS15394</name>
</gene>
<feature type="transmembrane region" description="Helical" evidence="1">
    <location>
        <begin position="228"/>
        <end position="246"/>
    </location>
</feature>
<dbReference type="AlphaFoldDB" id="A0A7S0AED1"/>
<feature type="transmembrane region" description="Helical" evidence="1">
    <location>
        <begin position="180"/>
        <end position="198"/>
    </location>
</feature>
<evidence type="ECO:0000313" key="3">
    <source>
        <dbReference type="EMBL" id="CAD8361465.1"/>
    </source>
</evidence>
<reference evidence="3" key="1">
    <citation type="submission" date="2021-01" db="EMBL/GenBank/DDBJ databases">
        <authorList>
            <person name="Corre E."/>
            <person name="Pelletier E."/>
            <person name="Niang G."/>
            <person name="Scheremetjew M."/>
            <person name="Finn R."/>
            <person name="Kale V."/>
            <person name="Holt S."/>
            <person name="Cochrane G."/>
            <person name="Meng A."/>
            <person name="Brown T."/>
            <person name="Cohen L."/>
        </authorList>
    </citation>
    <scope>NUCLEOTIDE SEQUENCE</scope>
    <source>
        <strain evidence="3">Pbaha01</strain>
    </source>
</reference>
<sequence>MACWTVLHGALSLLAFALAACPNNGFAPIGPEVGGGHVVSRGRHVPCMQEDGDEAGVCFLQASAEALKAPLLQGSIGARDEEAAGNIARLGSAARRLESVSQASRFVANHALDASMSLGEVLIFMGVIPIGAAFVYLINYPDADVQYYNLYIVADAASVFIALVIVHVCERYTDWAVQPLLGQQWLCVGHALLALLWYGSMQCRRIFVDASEVKDPEARRQRGYSARFWSGFLGNAASFAAINVWGDLQEAPWFDRSPAHPFLVCVLAFVAMDLLFITTKRVCPRYQVETTTGKRWERYTEEAEEVILASCTSFLFARALLRSTSGCHAGQVVTVCIFAGTSASFATFVPFLVCMQRRQLAQTRRELGQQEEGKGHESPWAATMSVKLAVTASAWTFVEGGNQFTNLVSMQVSDMFLVKLVFAVAVSLLAFLGIIATDRILDSLSRGSWMQHVLINAVIAAALVIGFCWEEVFETVLASIEDGVPDESEGVLVCLLSLVECVVVGPALRFHVLPKLAEIKRNLKMEEELDIGEEILYDLALLREVFDAWVKKCESGKMPVETLFHPGAHALKFLVGTWIDINEDFFSGAEIEITQTGWGPRNARANWHKTAVYQMRCTGIDTCELVEKRRDGTERVFTARRGMGDTIEIKIPKYPTLGWTLGRANVQVKNAMRRPMPWDASVGLGSRSQLFGAVKH</sequence>
<evidence type="ECO:0000256" key="2">
    <source>
        <dbReference type="SAM" id="SignalP"/>
    </source>
</evidence>
<feature type="transmembrane region" description="Helical" evidence="1">
    <location>
        <begin position="150"/>
        <end position="168"/>
    </location>
</feature>
<dbReference type="EMBL" id="HBEG01025278">
    <property type="protein sequence ID" value="CAD8361465.1"/>
    <property type="molecule type" value="Transcribed_RNA"/>
</dbReference>
<feature type="transmembrane region" description="Helical" evidence="1">
    <location>
        <begin position="332"/>
        <end position="355"/>
    </location>
</feature>
<feature type="signal peptide" evidence="2">
    <location>
        <begin position="1"/>
        <end position="19"/>
    </location>
</feature>
<proteinExistence type="predicted"/>
<organism evidence="3">
    <name type="scientific">Pyrodinium bahamense</name>
    <dbReference type="NCBI Taxonomy" id="73915"/>
    <lineage>
        <taxon>Eukaryota</taxon>
        <taxon>Sar</taxon>
        <taxon>Alveolata</taxon>
        <taxon>Dinophyceae</taxon>
        <taxon>Gonyaulacales</taxon>
        <taxon>Pyrocystaceae</taxon>
        <taxon>Pyrodinium</taxon>
    </lineage>
</organism>
<keyword evidence="1" id="KW-0472">Membrane</keyword>
<protein>
    <submittedName>
        <fullName evidence="3">Uncharacterized protein</fullName>
    </submittedName>
</protein>
<evidence type="ECO:0000256" key="1">
    <source>
        <dbReference type="SAM" id="Phobius"/>
    </source>
</evidence>
<feature type="transmembrane region" description="Helical" evidence="1">
    <location>
        <begin position="258"/>
        <end position="277"/>
    </location>
</feature>
<feature type="transmembrane region" description="Helical" evidence="1">
    <location>
        <begin position="121"/>
        <end position="138"/>
    </location>
</feature>
<feature type="chain" id="PRO_5031192119" evidence="2">
    <location>
        <begin position="20"/>
        <end position="696"/>
    </location>
</feature>
<keyword evidence="1" id="KW-0812">Transmembrane</keyword>
<name>A0A7S0AED1_9DINO</name>
<feature type="transmembrane region" description="Helical" evidence="1">
    <location>
        <begin position="416"/>
        <end position="437"/>
    </location>
</feature>
<keyword evidence="2" id="KW-0732">Signal</keyword>
<accession>A0A7S0AED1</accession>